<proteinExistence type="predicted"/>
<dbReference type="Pfam" id="PF19818">
    <property type="entry name" value="DUF6301"/>
    <property type="match status" value="1"/>
</dbReference>
<name>A0AB37HUK6_9ACTN</name>
<dbReference type="AlphaFoldDB" id="A0AB37HUK6"/>
<dbReference type="RefSeq" id="WP_014847936.1">
    <property type="nucleotide sequence ID" value="NZ_CAJZDL010000019.1"/>
</dbReference>
<evidence type="ECO:0000313" key="2">
    <source>
        <dbReference type="Proteomes" id="UP000677180"/>
    </source>
</evidence>
<dbReference type="EMBL" id="CP072385">
    <property type="protein sequence ID" value="QUC11295.1"/>
    <property type="molecule type" value="Genomic_DNA"/>
</dbReference>
<gene>
    <name evidence="1" type="ORF">J5A53_00885</name>
</gene>
<sequence length="149" mass="16968">MDVFAVDGFVALVERLIGLSWPIKVDQFEPMARQLGWSPANISGFFTGNFASEEQSIMLNEDEVKNITVVSLPFFRPEGEEIEKIGLANDAFVAYAAAGVEAWGKPFRIVIDRYSHVAWKYPQNVIVELMRYERFVHLNFYTPQGILAY</sequence>
<accession>A0AB37HUK6</accession>
<organism evidence="1 2">
    <name type="scientific">Arachnia propionica</name>
    <dbReference type="NCBI Taxonomy" id="1750"/>
    <lineage>
        <taxon>Bacteria</taxon>
        <taxon>Bacillati</taxon>
        <taxon>Actinomycetota</taxon>
        <taxon>Actinomycetes</taxon>
        <taxon>Propionibacteriales</taxon>
        <taxon>Propionibacteriaceae</taxon>
        <taxon>Arachnia</taxon>
    </lineage>
</organism>
<protein>
    <submittedName>
        <fullName evidence="1">Uncharacterized protein</fullName>
    </submittedName>
</protein>
<dbReference type="Proteomes" id="UP000677180">
    <property type="component" value="Chromosome"/>
</dbReference>
<reference evidence="1" key="1">
    <citation type="submission" date="2021-03" db="EMBL/GenBank/DDBJ databases">
        <title>Human Oral Microbial Genomes.</title>
        <authorList>
            <person name="Johnston C.D."/>
            <person name="Chen T."/>
            <person name="Dewhirst F.E."/>
        </authorList>
    </citation>
    <scope>NUCLEOTIDE SEQUENCE</scope>
    <source>
        <strain evidence="1">F0714</strain>
    </source>
</reference>
<dbReference type="InterPro" id="IPR046268">
    <property type="entry name" value="DUF6301"/>
</dbReference>
<evidence type="ECO:0000313" key="1">
    <source>
        <dbReference type="EMBL" id="QUC11295.1"/>
    </source>
</evidence>